<evidence type="ECO:0000256" key="6">
    <source>
        <dbReference type="ARBA" id="ARBA00023204"/>
    </source>
</evidence>
<keyword evidence="3" id="KW-0863">Zinc-finger</keyword>
<evidence type="ECO:0000256" key="1">
    <source>
        <dbReference type="ARBA" id="ARBA00022723"/>
    </source>
</evidence>
<dbReference type="Gene3D" id="6.10.250.240">
    <property type="match status" value="1"/>
</dbReference>
<dbReference type="InterPro" id="IPR015967">
    <property type="entry name" value="Rcmb_RecR_Znf"/>
</dbReference>
<dbReference type="SMART" id="SM00493">
    <property type="entry name" value="TOPRIM"/>
    <property type="match status" value="1"/>
</dbReference>
<evidence type="ECO:0000256" key="5">
    <source>
        <dbReference type="ARBA" id="ARBA00023172"/>
    </source>
</evidence>
<keyword evidence="5" id="KW-0233">DNA recombination</keyword>
<dbReference type="CDD" id="cd01025">
    <property type="entry name" value="TOPRIM_recR"/>
    <property type="match status" value="1"/>
</dbReference>
<keyword evidence="1" id="KW-0479">Metal-binding</keyword>
<evidence type="ECO:0000256" key="3">
    <source>
        <dbReference type="ARBA" id="ARBA00022771"/>
    </source>
</evidence>
<protein>
    <recommendedName>
        <fullName evidence="7">Toprim domain-containing protein</fullName>
    </recommendedName>
</protein>
<dbReference type="InterPro" id="IPR023627">
    <property type="entry name" value="Rcmb_RecR"/>
</dbReference>
<dbReference type="SUPFAM" id="SSF111304">
    <property type="entry name" value="Recombination protein RecR"/>
    <property type="match status" value="1"/>
</dbReference>
<feature type="domain" description="Toprim" evidence="7">
    <location>
        <begin position="48"/>
        <end position="140"/>
    </location>
</feature>
<reference evidence="8" key="1">
    <citation type="submission" date="2018-05" db="EMBL/GenBank/DDBJ databases">
        <authorList>
            <person name="Lanie J.A."/>
            <person name="Ng W.-L."/>
            <person name="Kazmierczak K.M."/>
            <person name="Andrzejewski T.M."/>
            <person name="Davidsen T.M."/>
            <person name="Wayne K.J."/>
            <person name="Tettelin H."/>
            <person name="Glass J.I."/>
            <person name="Rusch D."/>
            <person name="Podicherti R."/>
            <person name="Tsui H.-C.T."/>
            <person name="Winkler M.E."/>
        </authorList>
    </citation>
    <scope>NUCLEOTIDE SEQUENCE</scope>
</reference>
<dbReference type="GO" id="GO:0006310">
    <property type="term" value="P:DNA recombination"/>
    <property type="evidence" value="ECO:0007669"/>
    <property type="project" value="UniProtKB-KW"/>
</dbReference>
<dbReference type="GO" id="GO:0006281">
    <property type="term" value="P:DNA repair"/>
    <property type="evidence" value="ECO:0007669"/>
    <property type="project" value="UniProtKB-KW"/>
</dbReference>
<dbReference type="GO" id="GO:0008270">
    <property type="term" value="F:zinc ion binding"/>
    <property type="evidence" value="ECO:0007669"/>
    <property type="project" value="UniProtKB-KW"/>
</dbReference>
<dbReference type="InterPro" id="IPR034137">
    <property type="entry name" value="TOPRIM_RecR"/>
</dbReference>
<evidence type="ECO:0000313" key="8">
    <source>
        <dbReference type="EMBL" id="SVD19284.1"/>
    </source>
</evidence>
<dbReference type="HAMAP" id="MF_00017">
    <property type="entry name" value="RecR"/>
    <property type="match status" value="1"/>
</dbReference>
<dbReference type="GO" id="GO:0003677">
    <property type="term" value="F:DNA binding"/>
    <property type="evidence" value="ECO:0007669"/>
    <property type="project" value="InterPro"/>
</dbReference>
<dbReference type="PANTHER" id="PTHR30446">
    <property type="entry name" value="RECOMBINATION PROTEIN RECR"/>
    <property type="match status" value="1"/>
</dbReference>
<accession>A0A382TAY5</accession>
<organism evidence="8">
    <name type="scientific">marine metagenome</name>
    <dbReference type="NCBI Taxonomy" id="408172"/>
    <lineage>
        <taxon>unclassified sequences</taxon>
        <taxon>metagenomes</taxon>
        <taxon>ecological metagenomes</taxon>
    </lineage>
</organism>
<keyword evidence="6" id="KW-0234">DNA repair</keyword>
<dbReference type="Pfam" id="PF02132">
    <property type="entry name" value="RecR_ZnF"/>
    <property type="match status" value="1"/>
</dbReference>
<evidence type="ECO:0000256" key="2">
    <source>
        <dbReference type="ARBA" id="ARBA00022763"/>
    </source>
</evidence>
<dbReference type="NCBIfam" id="TIGR00615">
    <property type="entry name" value="recR"/>
    <property type="match status" value="1"/>
</dbReference>
<dbReference type="Pfam" id="PF21175">
    <property type="entry name" value="RecR_C"/>
    <property type="match status" value="1"/>
</dbReference>
<dbReference type="InterPro" id="IPR000093">
    <property type="entry name" value="DNA_Rcmb_RecR"/>
</dbReference>
<keyword evidence="4" id="KW-0862">Zinc</keyword>
<dbReference type="AlphaFoldDB" id="A0A382TAY5"/>
<evidence type="ECO:0000256" key="4">
    <source>
        <dbReference type="ARBA" id="ARBA00022833"/>
    </source>
</evidence>
<dbReference type="PROSITE" id="PS01300">
    <property type="entry name" value="RECR"/>
    <property type="match status" value="1"/>
</dbReference>
<dbReference type="InterPro" id="IPR006171">
    <property type="entry name" value="TOPRIM_dom"/>
</dbReference>
<sequence length="167" mass="18447">MKSNTNEIEKFAHALLDVKSKINTCDNCHNISETKLCEICSDDKRDNSIICICEEPSDIYLLEKTGYKGVYHVLGGLLSPLDGIAPEDLHIDSLLKRVKSASELIIATDASVEGDTTALYLSKILESQPIKMTRLARGLPVGGHLEYVDEATLTRSIDERVEMHSEA</sequence>
<keyword evidence="2" id="KW-0227">DNA damage</keyword>
<evidence type="ECO:0000259" key="7">
    <source>
        <dbReference type="PROSITE" id="PS50880"/>
    </source>
</evidence>
<dbReference type="Pfam" id="PF13662">
    <property type="entry name" value="Toprim_4"/>
    <property type="match status" value="1"/>
</dbReference>
<dbReference type="PROSITE" id="PS50880">
    <property type="entry name" value="TOPRIM"/>
    <property type="match status" value="1"/>
</dbReference>
<dbReference type="PANTHER" id="PTHR30446:SF0">
    <property type="entry name" value="RECOMBINATION PROTEIN RECR"/>
    <property type="match status" value="1"/>
</dbReference>
<name>A0A382TAY5_9ZZZZ</name>
<dbReference type="Gene3D" id="3.40.1360.10">
    <property type="match status" value="1"/>
</dbReference>
<dbReference type="EMBL" id="UINC01135253">
    <property type="protein sequence ID" value="SVD19284.1"/>
    <property type="molecule type" value="Genomic_DNA"/>
</dbReference>
<proteinExistence type="inferred from homology"/>
<gene>
    <name evidence="8" type="ORF">METZ01_LOCUS372138</name>
</gene>